<reference evidence="1 2" key="1">
    <citation type="journal article" date="2010" name="Nature">
        <title>Genome sequencing and analysis of the model grass Brachypodium distachyon.</title>
        <authorList>
            <consortium name="International Brachypodium Initiative"/>
        </authorList>
    </citation>
    <scope>NUCLEOTIDE SEQUENCE [LARGE SCALE GENOMIC DNA]</scope>
    <source>
        <strain evidence="1 2">Bd21</strain>
    </source>
</reference>
<dbReference type="AlphaFoldDB" id="A0A2K2DQI5"/>
<dbReference type="EMBL" id="CM000880">
    <property type="protein sequence ID" value="PNT76546.1"/>
    <property type="molecule type" value="Genomic_DNA"/>
</dbReference>
<dbReference type="PANTHER" id="PTHR33085">
    <property type="entry name" value="OS12G0113100 PROTEIN-RELATED"/>
    <property type="match status" value="1"/>
</dbReference>
<keyword evidence="3" id="KW-1185">Reference proteome</keyword>
<name>A0A2K2DQI5_BRADI</name>
<reference evidence="1" key="2">
    <citation type="submission" date="2017-06" db="EMBL/GenBank/DDBJ databases">
        <title>WGS assembly of Brachypodium distachyon.</title>
        <authorList>
            <consortium name="The International Brachypodium Initiative"/>
            <person name="Lucas S."/>
            <person name="Harmon-Smith M."/>
            <person name="Lail K."/>
            <person name="Tice H."/>
            <person name="Grimwood J."/>
            <person name="Bruce D."/>
            <person name="Barry K."/>
            <person name="Shu S."/>
            <person name="Lindquist E."/>
            <person name="Wang M."/>
            <person name="Pitluck S."/>
            <person name="Vogel J.P."/>
            <person name="Garvin D.F."/>
            <person name="Mockler T.C."/>
            <person name="Schmutz J."/>
            <person name="Rokhsar D."/>
            <person name="Bevan M.W."/>
        </authorList>
    </citation>
    <scope>NUCLEOTIDE SEQUENCE</scope>
    <source>
        <strain evidence="1">Bd21</strain>
    </source>
</reference>
<organism evidence="1">
    <name type="scientific">Brachypodium distachyon</name>
    <name type="common">Purple false brome</name>
    <name type="synonym">Trachynia distachya</name>
    <dbReference type="NCBI Taxonomy" id="15368"/>
    <lineage>
        <taxon>Eukaryota</taxon>
        <taxon>Viridiplantae</taxon>
        <taxon>Streptophyta</taxon>
        <taxon>Embryophyta</taxon>
        <taxon>Tracheophyta</taxon>
        <taxon>Spermatophyta</taxon>
        <taxon>Magnoliopsida</taxon>
        <taxon>Liliopsida</taxon>
        <taxon>Poales</taxon>
        <taxon>Poaceae</taxon>
        <taxon>BOP clade</taxon>
        <taxon>Pooideae</taxon>
        <taxon>Stipodae</taxon>
        <taxon>Brachypodieae</taxon>
        <taxon>Brachypodium</taxon>
    </lineage>
</organism>
<evidence type="ECO:0008006" key="4">
    <source>
        <dbReference type="Google" id="ProtNLM"/>
    </source>
</evidence>
<dbReference type="STRING" id="15368.A0A2K2DQI5"/>
<protein>
    <recommendedName>
        <fullName evidence="4">DUF295 domain-containing protein</fullName>
    </recommendedName>
</protein>
<sequence length="366" mass="40337">MSRARAQRFLYMVVARSRHPLQSNLYTVHRINPCSLFFPIKNYDDYAQRQRAQSEPAAAAAAAEIKASLPPNPILTLYPSAGDLPMNFVLTGRGKDKIVATDYLGRAFLYDDTLRAHHDEPKYDPVCLATGDDLFVMSNPPESRGRSAEALADQTDRLRRSELHWRPVPTPSFTKPQPGGGSDQAGFVVDAYTVVGGASVWLSVGRHGTYSVDMEKIAYGVHGNDICHGEWSKEGDWPLPFSGRAVYAPERDLWFGFAASDQTVLCAADLKQQQGRPPVARHRWEGFGVPKEHCQAPVKSFLVHLGGTDGRFCVAKFSTDADGHRTARLTGVEVSRCVDGKDLCAVKHKTYHYGGFGDDDCPVSLL</sequence>
<accession>A0A2K2DQI5</accession>
<proteinExistence type="predicted"/>
<evidence type="ECO:0000313" key="2">
    <source>
        <dbReference type="EnsemblPlants" id="PNT76546"/>
    </source>
</evidence>
<dbReference type="InParanoid" id="A0A2K2DQI5"/>
<dbReference type="EnsemblPlants" id="PNT76546">
    <property type="protein sequence ID" value="PNT76546"/>
    <property type="gene ID" value="BRADI_1g49310v3"/>
</dbReference>
<evidence type="ECO:0000313" key="3">
    <source>
        <dbReference type="Proteomes" id="UP000008810"/>
    </source>
</evidence>
<dbReference type="FunCoup" id="A0A2K2DQI5">
    <property type="interactions" value="450"/>
</dbReference>
<dbReference type="Pfam" id="PF07893">
    <property type="entry name" value="DUF1668"/>
    <property type="match status" value="1"/>
</dbReference>
<dbReference type="InterPro" id="IPR012871">
    <property type="entry name" value="DUF1668_ORYSA"/>
</dbReference>
<dbReference type="PANTHER" id="PTHR33085:SF88">
    <property type="entry name" value="OS08G0165000 PROTEIN"/>
    <property type="match status" value="1"/>
</dbReference>
<dbReference type="OrthoDB" id="580842at2759"/>
<dbReference type="Proteomes" id="UP000008810">
    <property type="component" value="Chromosome 1"/>
</dbReference>
<dbReference type="Gramene" id="PNT76546">
    <property type="protein sequence ID" value="PNT76546"/>
    <property type="gene ID" value="BRADI_1g49310v3"/>
</dbReference>
<reference evidence="2" key="3">
    <citation type="submission" date="2018-08" db="UniProtKB">
        <authorList>
            <consortium name="EnsemblPlants"/>
        </authorList>
    </citation>
    <scope>IDENTIFICATION</scope>
    <source>
        <strain evidence="2">cv. Bd21</strain>
    </source>
</reference>
<gene>
    <name evidence="1" type="ORF">BRADI_1g49310v3</name>
</gene>
<evidence type="ECO:0000313" key="1">
    <source>
        <dbReference type="EMBL" id="PNT76546.1"/>
    </source>
</evidence>